<evidence type="ECO:0000313" key="2">
    <source>
        <dbReference type="Proteomes" id="UP000886501"/>
    </source>
</evidence>
<comment type="caution">
    <text evidence="1">The sequence shown here is derived from an EMBL/GenBank/DDBJ whole genome shotgun (WGS) entry which is preliminary data.</text>
</comment>
<name>A0ACB6ZNR3_THEGA</name>
<gene>
    <name evidence="1" type="ORF">BDM02DRAFT_3111366</name>
</gene>
<evidence type="ECO:0000313" key="1">
    <source>
        <dbReference type="EMBL" id="KAF9651045.1"/>
    </source>
</evidence>
<sequence>MSDSSCPSTSLSFAKGVIARLALWPALGIAVQNSWGGPDSTKKRTWIASVIVDTFEEQSTPPDTEYIEEMLLQIMDDEFETVIEDESAESVAKDIIKLWKDIHQGDLAGLQYLEQQANTISNRPIVAQTGPSGGLDTDSNEEEGDWESDDEDGHGSDHPPDRRPPQMDEDGFTAVKGRYSKHG</sequence>
<accession>A0ACB6ZNR3</accession>
<organism evidence="1 2">
    <name type="scientific">Thelephora ganbajun</name>
    <name type="common">Ganba fungus</name>
    <dbReference type="NCBI Taxonomy" id="370292"/>
    <lineage>
        <taxon>Eukaryota</taxon>
        <taxon>Fungi</taxon>
        <taxon>Dikarya</taxon>
        <taxon>Basidiomycota</taxon>
        <taxon>Agaricomycotina</taxon>
        <taxon>Agaricomycetes</taxon>
        <taxon>Thelephorales</taxon>
        <taxon>Thelephoraceae</taxon>
        <taxon>Thelephora</taxon>
    </lineage>
</organism>
<protein>
    <submittedName>
        <fullName evidence="1">Uncharacterized protein</fullName>
    </submittedName>
</protein>
<dbReference type="Proteomes" id="UP000886501">
    <property type="component" value="Unassembled WGS sequence"/>
</dbReference>
<reference evidence="1" key="2">
    <citation type="journal article" date="2020" name="Nat. Commun.">
        <title>Large-scale genome sequencing of mycorrhizal fungi provides insights into the early evolution of symbiotic traits.</title>
        <authorList>
            <person name="Miyauchi S."/>
            <person name="Kiss E."/>
            <person name="Kuo A."/>
            <person name="Drula E."/>
            <person name="Kohler A."/>
            <person name="Sanchez-Garcia M."/>
            <person name="Morin E."/>
            <person name="Andreopoulos B."/>
            <person name="Barry K.W."/>
            <person name="Bonito G."/>
            <person name="Buee M."/>
            <person name="Carver A."/>
            <person name="Chen C."/>
            <person name="Cichocki N."/>
            <person name="Clum A."/>
            <person name="Culley D."/>
            <person name="Crous P.W."/>
            <person name="Fauchery L."/>
            <person name="Girlanda M."/>
            <person name="Hayes R.D."/>
            <person name="Keri Z."/>
            <person name="LaButti K."/>
            <person name="Lipzen A."/>
            <person name="Lombard V."/>
            <person name="Magnuson J."/>
            <person name="Maillard F."/>
            <person name="Murat C."/>
            <person name="Nolan M."/>
            <person name="Ohm R.A."/>
            <person name="Pangilinan J."/>
            <person name="Pereira M.F."/>
            <person name="Perotto S."/>
            <person name="Peter M."/>
            <person name="Pfister S."/>
            <person name="Riley R."/>
            <person name="Sitrit Y."/>
            <person name="Stielow J.B."/>
            <person name="Szollosi G."/>
            <person name="Zifcakova L."/>
            <person name="Stursova M."/>
            <person name="Spatafora J.W."/>
            <person name="Tedersoo L."/>
            <person name="Vaario L.M."/>
            <person name="Yamada A."/>
            <person name="Yan M."/>
            <person name="Wang P."/>
            <person name="Xu J."/>
            <person name="Bruns T."/>
            <person name="Baldrian P."/>
            <person name="Vilgalys R."/>
            <person name="Dunand C."/>
            <person name="Henrissat B."/>
            <person name="Grigoriev I.V."/>
            <person name="Hibbett D."/>
            <person name="Nagy L.G."/>
            <person name="Martin F.M."/>
        </authorList>
    </citation>
    <scope>NUCLEOTIDE SEQUENCE</scope>
    <source>
        <strain evidence="1">P2</strain>
    </source>
</reference>
<reference evidence="1" key="1">
    <citation type="submission" date="2019-10" db="EMBL/GenBank/DDBJ databases">
        <authorList>
            <consortium name="DOE Joint Genome Institute"/>
            <person name="Kuo A."/>
            <person name="Miyauchi S."/>
            <person name="Kiss E."/>
            <person name="Drula E."/>
            <person name="Kohler A."/>
            <person name="Sanchez-Garcia M."/>
            <person name="Andreopoulos B."/>
            <person name="Barry K.W."/>
            <person name="Bonito G."/>
            <person name="Buee M."/>
            <person name="Carver A."/>
            <person name="Chen C."/>
            <person name="Cichocki N."/>
            <person name="Clum A."/>
            <person name="Culley D."/>
            <person name="Crous P.W."/>
            <person name="Fauchery L."/>
            <person name="Girlanda M."/>
            <person name="Hayes R."/>
            <person name="Keri Z."/>
            <person name="Labutti K."/>
            <person name="Lipzen A."/>
            <person name="Lombard V."/>
            <person name="Magnuson J."/>
            <person name="Maillard F."/>
            <person name="Morin E."/>
            <person name="Murat C."/>
            <person name="Nolan M."/>
            <person name="Ohm R."/>
            <person name="Pangilinan J."/>
            <person name="Pereira M."/>
            <person name="Perotto S."/>
            <person name="Peter M."/>
            <person name="Riley R."/>
            <person name="Sitrit Y."/>
            <person name="Stielow B."/>
            <person name="Szollosi G."/>
            <person name="Zifcakova L."/>
            <person name="Stursova M."/>
            <person name="Spatafora J.W."/>
            <person name="Tedersoo L."/>
            <person name="Vaario L.-M."/>
            <person name="Yamada A."/>
            <person name="Yan M."/>
            <person name="Wang P."/>
            <person name="Xu J."/>
            <person name="Bruns T."/>
            <person name="Baldrian P."/>
            <person name="Vilgalys R."/>
            <person name="Henrissat B."/>
            <person name="Grigoriev I.V."/>
            <person name="Hibbett D."/>
            <person name="Nagy L.G."/>
            <person name="Martin F.M."/>
        </authorList>
    </citation>
    <scope>NUCLEOTIDE SEQUENCE</scope>
    <source>
        <strain evidence="1">P2</strain>
    </source>
</reference>
<dbReference type="EMBL" id="MU117979">
    <property type="protein sequence ID" value="KAF9651045.1"/>
    <property type="molecule type" value="Genomic_DNA"/>
</dbReference>
<keyword evidence="2" id="KW-1185">Reference proteome</keyword>
<proteinExistence type="predicted"/>